<dbReference type="PANTHER" id="PTHR12526">
    <property type="entry name" value="GLYCOSYLTRANSFERASE"/>
    <property type="match status" value="1"/>
</dbReference>
<dbReference type="RefSeq" id="WP_145416261.1">
    <property type="nucleotide sequence ID" value="NZ_CP036526.1"/>
</dbReference>
<dbReference type="Proteomes" id="UP000319817">
    <property type="component" value="Chromosome"/>
</dbReference>
<sequence>MKIAVVAENVSKSMSGESLLAYQFIRFMKRRGIEVDLVCHERVRKELDEFWDAEDLGGVNYVTESGLQRLVWKLSQWLPFRVRDLIINQLLHLMTQIRARRVVKQLVADKDIDLVFEPSPITPRGISCMYDVGAPVVIGPMCGGLDFPPGFRFLDSKFSRAMVHVGRWGSDVLHRIFPGKLNADALIVANCCTQKALPKGFKGKVHRVVESGVDLSAWDEPVERHDPKSPTRFLFLGRFVDWKGVEYLVEAFVKVAQQTDAILELVGDGESMDNVRETIAKHKLHDRVNLHGWIQRSELPDLMRRCDCLMMPSLRECGGTAMLEAMAVGLPLVGTKWAGPKNYIDPAIGLLVEPTSPAIFVEGLANAMIQMAQFPEMRCQMGNAAREHVRKHYFDWESKTQRIIEIFDETLASQNAVDRSTKPRVDRVELPSMSISSPA</sequence>
<keyword evidence="2" id="KW-0328">Glycosyltransferase</keyword>
<dbReference type="SUPFAM" id="SSF53756">
    <property type="entry name" value="UDP-Glycosyltransferase/glycogen phosphorylase"/>
    <property type="match status" value="1"/>
</dbReference>
<dbReference type="EMBL" id="CP036526">
    <property type="protein sequence ID" value="QDT08778.1"/>
    <property type="molecule type" value="Genomic_DNA"/>
</dbReference>
<dbReference type="Pfam" id="PF00534">
    <property type="entry name" value="Glycos_transf_1"/>
    <property type="match status" value="1"/>
</dbReference>
<dbReference type="CDD" id="cd03801">
    <property type="entry name" value="GT4_PimA-like"/>
    <property type="match status" value="1"/>
</dbReference>
<dbReference type="AlphaFoldDB" id="A0A517NNS3"/>
<dbReference type="Gene3D" id="3.40.50.2000">
    <property type="entry name" value="Glycogen Phosphorylase B"/>
    <property type="match status" value="2"/>
</dbReference>
<protein>
    <submittedName>
        <fullName evidence="2">Alpha-D-kanosaminyltransferase</fullName>
        <ecNumber evidence="2">2.4.1.301</ecNumber>
    </submittedName>
</protein>
<dbReference type="InterPro" id="IPR001296">
    <property type="entry name" value="Glyco_trans_1"/>
</dbReference>
<name>A0A517NNS3_9BACT</name>
<organism evidence="2 3">
    <name type="scientific">Stieleria marina</name>
    <dbReference type="NCBI Taxonomy" id="1930275"/>
    <lineage>
        <taxon>Bacteria</taxon>
        <taxon>Pseudomonadati</taxon>
        <taxon>Planctomycetota</taxon>
        <taxon>Planctomycetia</taxon>
        <taxon>Pirellulales</taxon>
        <taxon>Pirellulaceae</taxon>
        <taxon>Stieleria</taxon>
    </lineage>
</organism>
<dbReference type="EC" id="2.4.1.301" evidence="2"/>
<accession>A0A517NNS3</accession>
<reference evidence="2 3" key="1">
    <citation type="submission" date="2019-02" db="EMBL/GenBank/DDBJ databases">
        <title>Deep-cultivation of Planctomycetes and their phenomic and genomic characterization uncovers novel biology.</title>
        <authorList>
            <person name="Wiegand S."/>
            <person name="Jogler M."/>
            <person name="Boedeker C."/>
            <person name="Pinto D."/>
            <person name="Vollmers J."/>
            <person name="Rivas-Marin E."/>
            <person name="Kohn T."/>
            <person name="Peeters S.H."/>
            <person name="Heuer A."/>
            <person name="Rast P."/>
            <person name="Oberbeckmann S."/>
            <person name="Bunk B."/>
            <person name="Jeske O."/>
            <person name="Meyerdierks A."/>
            <person name="Storesund J.E."/>
            <person name="Kallscheuer N."/>
            <person name="Luecker S."/>
            <person name="Lage O.M."/>
            <person name="Pohl T."/>
            <person name="Merkel B.J."/>
            <person name="Hornburger P."/>
            <person name="Mueller R.-W."/>
            <person name="Bruemmer F."/>
            <person name="Labrenz M."/>
            <person name="Spormann A.M."/>
            <person name="Op den Camp H."/>
            <person name="Overmann J."/>
            <person name="Amann R."/>
            <person name="Jetten M.S.M."/>
            <person name="Mascher T."/>
            <person name="Medema M.H."/>
            <person name="Devos D.P."/>
            <person name="Kaster A.-K."/>
            <person name="Ovreas L."/>
            <person name="Rohde M."/>
            <person name="Galperin M.Y."/>
            <person name="Jogler C."/>
        </authorList>
    </citation>
    <scope>NUCLEOTIDE SEQUENCE [LARGE SCALE GENOMIC DNA]</scope>
    <source>
        <strain evidence="2 3">K23_9</strain>
    </source>
</reference>
<dbReference type="OrthoDB" id="9790710at2"/>
<keyword evidence="2" id="KW-0808">Transferase</keyword>
<evidence type="ECO:0000313" key="2">
    <source>
        <dbReference type="EMBL" id="QDT08778.1"/>
    </source>
</evidence>
<evidence type="ECO:0000313" key="3">
    <source>
        <dbReference type="Proteomes" id="UP000319817"/>
    </source>
</evidence>
<keyword evidence="3" id="KW-1185">Reference proteome</keyword>
<feature type="domain" description="Glycosyl transferase family 1" evidence="1">
    <location>
        <begin position="227"/>
        <end position="387"/>
    </location>
</feature>
<dbReference type="GO" id="GO:0016757">
    <property type="term" value="F:glycosyltransferase activity"/>
    <property type="evidence" value="ECO:0007669"/>
    <property type="project" value="UniProtKB-KW"/>
</dbReference>
<proteinExistence type="predicted"/>
<gene>
    <name evidence="2" type="primary">kanE_1</name>
    <name evidence="2" type="ORF">K239x_07200</name>
</gene>
<evidence type="ECO:0000259" key="1">
    <source>
        <dbReference type="Pfam" id="PF00534"/>
    </source>
</evidence>